<keyword evidence="2" id="KW-0698">rRNA processing</keyword>
<dbReference type="InterPro" id="IPR046977">
    <property type="entry name" value="RsmC/RlmG"/>
</dbReference>
<dbReference type="PANTHER" id="PTHR47816">
    <property type="entry name" value="RIBOSOMAL RNA SMALL SUBUNIT METHYLTRANSFERASE C"/>
    <property type="match status" value="1"/>
</dbReference>
<dbReference type="SUPFAM" id="SSF53335">
    <property type="entry name" value="S-adenosyl-L-methionine-dependent methyltransferases"/>
    <property type="match status" value="1"/>
</dbReference>
<keyword evidence="1" id="KW-0963">Cytoplasm</keyword>
<evidence type="ECO:0000256" key="4">
    <source>
        <dbReference type="ARBA" id="ARBA00022679"/>
    </source>
</evidence>
<evidence type="ECO:0000256" key="5">
    <source>
        <dbReference type="ARBA" id="ARBA00022691"/>
    </source>
</evidence>
<evidence type="ECO:0000256" key="3">
    <source>
        <dbReference type="ARBA" id="ARBA00022603"/>
    </source>
</evidence>
<dbReference type="PANTHER" id="PTHR47816:SF4">
    <property type="entry name" value="RIBOSOMAL RNA SMALL SUBUNIT METHYLTRANSFERASE C"/>
    <property type="match status" value="1"/>
</dbReference>
<keyword evidence="4" id="KW-0808">Transferase</keyword>
<evidence type="ECO:0000259" key="7">
    <source>
        <dbReference type="Pfam" id="PF08468"/>
    </source>
</evidence>
<feature type="domain" description="Methyltransferase small" evidence="6">
    <location>
        <begin position="175"/>
        <end position="347"/>
    </location>
</feature>
<dbReference type="InterPro" id="IPR029063">
    <property type="entry name" value="SAM-dependent_MTases_sf"/>
</dbReference>
<dbReference type="GO" id="GO:0032259">
    <property type="term" value="P:methylation"/>
    <property type="evidence" value="ECO:0007669"/>
    <property type="project" value="UniProtKB-KW"/>
</dbReference>
<sequence length="353" mass="38509">MSDSSVELLAQQLHDLQGKCLIVADENWDDAPWVYIAQSGSAKRILRSNRYEIAQAAAQAGVSTKFSDFDFSDLEAGSFDSVLFRVSKERAVTHHIINQASVLLKSGGTLMLSGEKTDGVKTYTGHANKLFGDSCQPKKSGNYYLSRVTKYSDDGKLLDDKNYLALRSIGSPENLPLQSKPGIFGWNKIDQGSALLINQLPEFIQSFGAKNQPQSLLDLGCGYGFLACSAAQEGLTKITATDNNAAALKACKANFEALKVDGTVISGNAGSQLEEHFDAIICNPPFHQGFNIDSELTAKFLTASKRLLAPRGRALFVVNNFIALEKKAQDYFPRVREVARSGSFKLIMVSFKD</sequence>
<organism evidence="8 9">
    <name type="scientific">SAR92 clade bacterium H455</name>
    <dbReference type="NCBI Taxonomy" id="2974818"/>
    <lineage>
        <taxon>Bacteria</taxon>
        <taxon>Pseudomonadati</taxon>
        <taxon>Pseudomonadota</taxon>
        <taxon>Gammaproteobacteria</taxon>
        <taxon>Cellvibrionales</taxon>
        <taxon>Porticoccaceae</taxon>
        <taxon>SAR92 clade</taxon>
    </lineage>
</organism>
<evidence type="ECO:0000313" key="8">
    <source>
        <dbReference type="EMBL" id="UVW35016.1"/>
    </source>
</evidence>
<evidence type="ECO:0000259" key="6">
    <source>
        <dbReference type="Pfam" id="PF05175"/>
    </source>
</evidence>
<dbReference type="EMBL" id="CP103416">
    <property type="protein sequence ID" value="UVW35016.1"/>
    <property type="molecule type" value="Genomic_DNA"/>
</dbReference>
<accession>A0ABY5TPK0</accession>
<proteinExistence type="predicted"/>
<keyword evidence="5" id="KW-0949">S-adenosyl-L-methionine</keyword>
<dbReference type="PROSITE" id="PS00092">
    <property type="entry name" value="N6_MTASE"/>
    <property type="match status" value="1"/>
</dbReference>
<protein>
    <submittedName>
        <fullName evidence="8">Methyltransferase</fullName>
    </submittedName>
</protein>
<dbReference type="Pfam" id="PF05175">
    <property type="entry name" value="MTS"/>
    <property type="match status" value="1"/>
</dbReference>
<reference evidence="8" key="1">
    <citation type="submission" date="2022-08" db="EMBL/GenBank/DDBJ databases">
        <title>Catabolic pathway analysis in culturable SAR92 clade bacteria reveals their overlooked roles in DMSP degradation in coastal seas.</title>
        <authorList>
            <person name="He X."/>
            <person name="Zhang X."/>
            <person name="Zhang Y."/>
        </authorList>
    </citation>
    <scope>NUCLEOTIDE SEQUENCE</scope>
    <source>
        <strain evidence="8">H455</strain>
    </source>
</reference>
<dbReference type="GO" id="GO:0008168">
    <property type="term" value="F:methyltransferase activity"/>
    <property type="evidence" value="ECO:0007669"/>
    <property type="project" value="UniProtKB-KW"/>
</dbReference>
<dbReference type="CDD" id="cd02440">
    <property type="entry name" value="AdoMet_MTases"/>
    <property type="match status" value="1"/>
</dbReference>
<evidence type="ECO:0000256" key="1">
    <source>
        <dbReference type="ARBA" id="ARBA00022490"/>
    </source>
</evidence>
<name>A0ABY5TPK0_9GAMM</name>
<keyword evidence="9" id="KW-1185">Reference proteome</keyword>
<dbReference type="InterPro" id="IPR007848">
    <property type="entry name" value="Small_mtfrase_dom"/>
</dbReference>
<keyword evidence="3 8" id="KW-0489">Methyltransferase</keyword>
<evidence type="ECO:0000313" key="9">
    <source>
        <dbReference type="Proteomes" id="UP001059934"/>
    </source>
</evidence>
<dbReference type="Gene3D" id="3.40.50.150">
    <property type="entry name" value="Vaccinia Virus protein VP39"/>
    <property type="match status" value="2"/>
</dbReference>
<dbReference type="InterPro" id="IPR002052">
    <property type="entry name" value="DNA_methylase_N6_adenine_CS"/>
</dbReference>
<dbReference type="Pfam" id="PF08468">
    <property type="entry name" value="MTS_N"/>
    <property type="match status" value="1"/>
</dbReference>
<evidence type="ECO:0000256" key="2">
    <source>
        <dbReference type="ARBA" id="ARBA00022552"/>
    </source>
</evidence>
<dbReference type="Proteomes" id="UP001059934">
    <property type="component" value="Chromosome"/>
</dbReference>
<dbReference type="InterPro" id="IPR013675">
    <property type="entry name" value="Mtase_sm_N"/>
</dbReference>
<gene>
    <name evidence="8" type="ORF">NYF23_00060</name>
</gene>
<dbReference type="PRINTS" id="PR00507">
    <property type="entry name" value="N12N6MTFRASE"/>
</dbReference>
<feature type="domain" description="Methyltransferase small N-terminal" evidence="7">
    <location>
        <begin position="7"/>
        <end position="123"/>
    </location>
</feature>